<evidence type="ECO:0000313" key="6">
    <source>
        <dbReference type="Proteomes" id="UP001189813"/>
    </source>
</evidence>
<dbReference type="NCBIfam" id="NF033788">
    <property type="entry name" value="HTH_metalloreg"/>
    <property type="match status" value="1"/>
</dbReference>
<evidence type="ECO:0000259" key="4">
    <source>
        <dbReference type="PROSITE" id="PS50987"/>
    </source>
</evidence>
<name>A0ABN9IYP7_9RALS</name>
<evidence type="ECO:0000313" key="5">
    <source>
        <dbReference type="EMBL" id="CAJ0794224.1"/>
    </source>
</evidence>
<dbReference type="PANTHER" id="PTHR43132:SF2">
    <property type="entry name" value="ARSENICAL RESISTANCE OPERON REPRESSOR ARSR-RELATED"/>
    <property type="match status" value="1"/>
</dbReference>
<dbReference type="Proteomes" id="UP001189813">
    <property type="component" value="Unassembled WGS sequence"/>
</dbReference>
<comment type="caution">
    <text evidence="5">The sequence shown here is derived from an EMBL/GenBank/DDBJ whole genome shotgun (WGS) entry which is preliminary data.</text>
</comment>
<dbReference type="PROSITE" id="PS50987">
    <property type="entry name" value="HTH_ARSR_2"/>
    <property type="match status" value="1"/>
</dbReference>
<dbReference type="InterPro" id="IPR036388">
    <property type="entry name" value="WH-like_DNA-bd_sf"/>
</dbReference>
<dbReference type="RefSeq" id="WP_316666329.1">
    <property type="nucleotide sequence ID" value="NZ_CATZBU010000005.1"/>
</dbReference>
<evidence type="ECO:0000256" key="3">
    <source>
        <dbReference type="ARBA" id="ARBA00023163"/>
    </source>
</evidence>
<protein>
    <recommendedName>
        <fullName evidence="4">HTH arsR-type domain-containing protein</fullName>
    </recommendedName>
</protein>
<dbReference type="PANTHER" id="PTHR43132">
    <property type="entry name" value="ARSENICAL RESISTANCE OPERON REPRESSOR ARSR-RELATED"/>
    <property type="match status" value="1"/>
</dbReference>
<dbReference type="InterPro" id="IPR036390">
    <property type="entry name" value="WH_DNA-bd_sf"/>
</dbReference>
<evidence type="ECO:0000256" key="1">
    <source>
        <dbReference type="ARBA" id="ARBA00023015"/>
    </source>
</evidence>
<dbReference type="InterPro" id="IPR011991">
    <property type="entry name" value="ArsR-like_HTH"/>
</dbReference>
<keyword evidence="3" id="KW-0804">Transcription</keyword>
<evidence type="ECO:0000256" key="2">
    <source>
        <dbReference type="ARBA" id="ARBA00023125"/>
    </source>
</evidence>
<keyword evidence="6" id="KW-1185">Reference proteome</keyword>
<dbReference type="SUPFAM" id="SSF46785">
    <property type="entry name" value="Winged helix' DNA-binding domain"/>
    <property type="match status" value="1"/>
</dbReference>
<dbReference type="EMBL" id="CATZBU010000005">
    <property type="protein sequence ID" value="CAJ0794224.1"/>
    <property type="molecule type" value="Genomic_DNA"/>
</dbReference>
<dbReference type="SMART" id="SM00418">
    <property type="entry name" value="HTH_ARSR"/>
    <property type="match status" value="1"/>
</dbReference>
<dbReference type="InterPro" id="IPR051011">
    <property type="entry name" value="Metal_resp_trans_reg"/>
</dbReference>
<dbReference type="Gene3D" id="1.10.10.10">
    <property type="entry name" value="Winged helix-like DNA-binding domain superfamily/Winged helix DNA-binding domain"/>
    <property type="match status" value="1"/>
</dbReference>
<feature type="domain" description="HTH arsR-type" evidence="4">
    <location>
        <begin position="1"/>
        <end position="95"/>
    </location>
</feature>
<dbReference type="InterPro" id="IPR001845">
    <property type="entry name" value="HTH_ArsR_DNA-bd_dom"/>
</dbReference>
<accession>A0ABN9IYP7</accession>
<keyword evidence="1" id="KW-0805">Transcription regulation</keyword>
<dbReference type="Pfam" id="PF12840">
    <property type="entry name" value="HTH_20"/>
    <property type="match status" value="1"/>
</dbReference>
<proteinExistence type="predicted"/>
<organism evidence="5 6">
    <name type="scientific">Ralstonia psammae</name>
    <dbReference type="NCBI Taxonomy" id="3058598"/>
    <lineage>
        <taxon>Bacteria</taxon>
        <taxon>Pseudomonadati</taxon>
        <taxon>Pseudomonadota</taxon>
        <taxon>Betaproteobacteria</taxon>
        <taxon>Burkholderiales</taxon>
        <taxon>Burkholderiaceae</taxon>
        <taxon>Ralstonia</taxon>
    </lineage>
</organism>
<gene>
    <name evidence="5" type="ORF">LMG19083_02548</name>
</gene>
<dbReference type="PRINTS" id="PR00778">
    <property type="entry name" value="HTHARSR"/>
</dbReference>
<dbReference type="CDD" id="cd00090">
    <property type="entry name" value="HTH_ARSR"/>
    <property type="match status" value="1"/>
</dbReference>
<keyword evidence="2" id="KW-0238">DNA-binding</keyword>
<sequence length="108" mass="11758">MEENDAIRSLAALAHGIRLQVFRMLVVAGPRGLTPGAIAEQLDVPGATLSFHLKELTTARLVTQERDGRNLIYRAAYDHMNALLGFLTANCCQGEAEACLQARTDCKC</sequence>
<reference evidence="5 6" key="1">
    <citation type="submission" date="2023-07" db="EMBL/GenBank/DDBJ databases">
        <authorList>
            <person name="Peeters C."/>
        </authorList>
    </citation>
    <scope>NUCLEOTIDE SEQUENCE [LARGE SCALE GENOMIC DNA]</scope>
    <source>
        <strain evidence="5 6">LMG 19083</strain>
    </source>
</reference>